<feature type="compositionally biased region" description="Low complexity" evidence="11">
    <location>
        <begin position="576"/>
        <end position="585"/>
    </location>
</feature>
<feature type="compositionally biased region" description="Polar residues" evidence="11">
    <location>
        <begin position="320"/>
        <end position="329"/>
    </location>
</feature>
<reference evidence="14" key="2">
    <citation type="journal article" date="2013" name="G3 (Bethesda)">
        <title>Genomes of Ashbya fungi isolated from insects reveal four mating-type loci, numerous translocations, lack of transposons, and distinct gene duplications.</title>
        <authorList>
            <person name="Dietrich F.S."/>
            <person name="Voegeli S."/>
            <person name="Kuo S."/>
            <person name="Philippsen P."/>
        </authorList>
    </citation>
    <scope>GENOME REANNOTATION</scope>
    <source>
        <strain evidence="14">ATCC 10895 / CBS 109.51 / FGSC 9923 / NRRL Y-1056</strain>
    </source>
</reference>
<dbReference type="Pfam" id="PF00069">
    <property type="entry name" value="Pkinase"/>
    <property type="match status" value="1"/>
</dbReference>
<dbReference type="Gene3D" id="1.10.510.10">
    <property type="entry name" value="Transferase(Phosphotransferase) domain 1"/>
    <property type="match status" value="1"/>
</dbReference>
<proteinExistence type="inferred from homology"/>
<dbReference type="eggNOG" id="KOG0201">
    <property type="taxonomic scope" value="Eukaryota"/>
</dbReference>
<dbReference type="HOGENOM" id="CLU_009125_2_0_1"/>
<feature type="compositionally biased region" description="Polar residues" evidence="11">
    <location>
        <begin position="656"/>
        <end position="673"/>
    </location>
</feature>
<dbReference type="EMBL" id="AE016816">
    <property type="protein sequence ID" value="AAS51124.1"/>
    <property type="molecule type" value="Genomic_DNA"/>
</dbReference>
<evidence type="ECO:0000256" key="11">
    <source>
        <dbReference type="SAM" id="MobiDB-lite"/>
    </source>
</evidence>
<feature type="region of interest" description="Disordered" evidence="11">
    <location>
        <begin position="564"/>
        <end position="605"/>
    </location>
</feature>
<dbReference type="OMA" id="IMEGVYY"/>
<comment type="similarity">
    <text evidence="1">Belongs to the protein kinase superfamily. STE Ser/Thr protein kinase family. STE20 subfamily.</text>
</comment>
<dbReference type="InterPro" id="IPR001245">
    <property type="entry name" value="Ser-Thr/Tyr_kinase_cat_dom"/>
</dbReference>
<sequence length="947" mass="101489">MPNDSNGSKEQGVGQGSNSLTPQLFKRTEVIGRGKFGVVYKAYHAKTKQVYAVKVLNLDCPEDEVEDVQKEIQFLASLKQVPNITRYYGSYLYDTKLWVIMEYCAGGSLRTLLRPGKIDEKYLGVIVRKLLIALVYIHKDNVIHRDIKAANVLITNEGHVKLCDFGVAAQLTAANHKRQTMAGTPYWMAPEVIMEGVYYNTKADIWSLGITAYEIATGNPPYCDVEALRAMQLITKSKPPRLEGRNYSPLLKEFIALCLDEDPEERPTAEDLLSSKFVKAHKGSSATILKELISRYLLFSEKHNRESVLIPLDEDDPHKSANNTTNGGDNQVEMKWDFDSLNSNEYIMQNEISIDAIPQESDWGRTQHEVNYAYPYEDTYFHSNVRHYFQGTTVSKSFADPAGNSSTIQAMNQLATGTPTTSNCQNKSTFTISQSMKTESKASKQLLQLFEDSEMINEEKESGLPHLASSLSSMHLSESDTAASTPLGAPPMGAAIPRHDILANGPGYHSQSTPILPMLQTNFKALSIPKSSTALHTPVEIEIPEELPLSTTTATAAPIGATAGVDPMTLKNKPRSATVSSSASSGLQRRPTLGGNPAVAARSEASGLNKSLGAELTRTVTLNAHIPPNGPSQGTAGAGLSSSRSNDRSPSPSRSGVASNLTPDRSTSSTASSEPPGAAAQGMLPLSSAKTVHSAHSSAEGMLQQSLASTSLVPPMAPGAAGPLGTAAPGDKDVHLSDRVSREFKRNHPNLKLQMPSPTTLIPNKLLNAGAADEHADSNSGGSASSANINQFGINTSSTGLPVAMTPLNEKSSADFGAKLKRSTSTSSRAPPPQPADPSASLGAAAPAQPAQPAVAPAPPPAAASNTIIVTVQAPLYMDLPPRMLPMDMFVDVDDLDDAHLVDKKPLVLRELDALLKMFEDGLPVIENALKAVLPTHIPNANDDEQR</sequence>
<dbReference type="Proteomes" id="UP000000591">
    <property type="component" value="Chromosome III"/>
</dbReference>
<dbReference type="GO" id="GO:0035556">
    <property type="term" value="P:intracellular signal transduction"/>
    <property type="evidence" value="ECO:0000318"/>
    <property type="project" value="GO_Central"/>
</dbReference>
<dbReference type="GO" id="GO:0005524">
    <property type="term" value="F:ATP binding"/>
    <property type="evidence" value="ECO:0007669"/>
    <property type="project" value="UniProtKB-UniRule"/>
</dbReference>
<feature type="compositionally biased region" description="Low complexity" evidence="11">
    <location>
        <begin position="718"/>
        <end position="729"/>
    </location>
</feature>
<dbReference type="InterPro" id="IPR011009">
    <property type="entry name" value="Kinase-like_dom_sf"/>
</dbReference>
<dbReference type="InterPro" id="IPR050629">
    <property type="entry name" value="STE20/SPS1-PAK"/>
</dbReference>
<dbReference type="OrthoDB" id="248923at2759"/>
<dbReference type="PROSITE" id="PS00107">
    <property type="entry name" value="PROTEIN_KINASE_ATP"/>
    <property type="match status" value="1"/>
</dbReference>
<dbReference type="PROSITE" id="PS00108">
    <property type="entry name" value="PROTEIN_KINASE_ST"/>
    <property type="match status" value="1"/>
</dbReference>
<dbReference type="InterPro" id="IPR008271">
    <property type="entry name" value="Ser/Thr_kinase_AS"/>
</dbReference>
<keyword evidence="6" id="KW-0418">Kinase</keyword>
<name>Q75CM3_EREGS</name>
<feature type="region of interest" description="Disordered" evidence="11">
    <location>
        <begin position="713"/>
        <end position="733"/>
    </location>
</feature>
<dbReference type="GO" id="GO:0004674">
    <property type="term" value="F:protein serine/threonine kinase activity"/>
    <property type="evidence" value="ECO:0000318"/>
    <property type="project" value="GO_Central"/>
</dbReference>
<evidence type="ECO:0000256" key="9">
    <source>
        <dbReference type="ARBA" id="ARBA00048679"/>
    </source>
</evidence>
<evidence type="ECO:0000256" key="1">
    <source>
        <dbReference type="ARBA" id="ARBA00008874"/>
    </source>
</evidence>
<gene>
    <name evidence="13" type="ORF">AGOS_ACL104C</name>
</gene>
<dbReference type="PRINTS" id="PR00109">
    <property type="entry name" value="TYRKINASE"/>
</dbReference>
<dbReference type="GO" id="GO:0007118">
    <property type="term" value="P:budding cell apical bud growth"/>
    <property type="evidence" value="ECO:0007669"/>
    <property type="project" value="EnsemblFungi"/>
</dbReference>
<feature type="domain" description="Protein kinase" evidence="12">
    <location>
        <begin position="25"/>
        <end position="278"/>
    </location>
</feature>
<keyword evidence="7 10" id="KW-0067">ATP-binding</keyword>
<feature type="region of interest" description="Disordered" evidence="11">
    <location>
        <begin position="623"/>
        <end position="682"/>
    </location>
</feature>
<dbReference type="PANTHER" id="PTHR48012">
    <property type="entry name" value="STERILE20-LIKE KINASE, ISOFORM B-RELATED"/>
    <property type="match status" value="1"/>
</dbReference>
<dbReference type="RefSeq" id="NP_983300.1">
    <property type="nucleotide sequence ID" value="NM_208653.1"/>
</dbReference>
<dbReference type="InterPro" id="IPR017441">
    <property type="entry name" value="Protein_kinase_ATP_BS"/>
</dbReference>
<dbReference type="GO" id="GO:0031505">
    <property type="term" value="P:fungal-type cell wall organization"/>
    <property type="evidence" value="ECO:0007669"/>
    <property type="project" value="EnsemblFungi"/>
</dbReference>
<dbReference type="SMART" id="SM00220">
    <property type="entry name" value="S_TKc"/>
    <property type="match status" value="1"/>
</dbReference>
<evidence type="ECO:0000313" key="14">
    <source>
        <dbReference type="Proteomes" id="UP000000591"/>
    </source>
</evidence>
<evidence type="ECO:0000256" key="2">
    <source>
        <dbReference type="ARBA" id="ARBA00012513"/>
    </source>
</evidence>
<evidence type="ECO:0000256" key="5">
    <source>
        <dbReference type="ARBA" id="ARBA00022741"/>
    </source>
</evidence>
<keyword evidence="5 10" id="KW-0547">Nucleotide-binding</keyword>
<keyword evidence="3" id="KW-0723">Serine/threonine-protein kinase</keyword>
<dbReference type="PANTHER" id="PTHR48012:SF10">
    <property type="entry name" value="FI20177P1"/>
    <property type="match status" value="1"/>
</dbReference>
<comment type="catalytic activity">
    <reaction evidence="9">
        <text>L-seryl-[protein] + ATP = O-phospho-L-seryl-[protein] + ADP + H(+)</text>
        <dbReference type="Rhea" id="RHEA:17989"/>
        <dbReference type="Rhea" id="RHEA-COMP:9863"/>
        <dbReference type="Rhea" id="RHEA-COMP:11604"/>
        <dbReference type="ChEBI" id="CHEBI:15378"/>
        <dbReference type="ChEBI" id="CHEBI:29999"/>
        <dbReference type="ChEBI" id="CHEBI:30616"/>
        <dbReference type="ChEBI" id="CHEBI:83421"/>
        <dbReference type="ChEBI" id="CHEBI:456216"/>
        <dbReference type="EC" id="2.7.11.1"/>
    </reaction>
</comment>
<dbReference type="FunCoup" id="Q75CM3">
    <property type="interactions" value="333"/>
</dbReference>
<dbReference type="AlphaFoldDB" id="Q75CM3"/>
<keyword evidence="14" id="KW-1185">Reference proteome</keyword>
<comment type="catalytic activity">
    <reaction evidence="8">
        <text>L-threonyl-[protein] + ATP = O-phospho-L-threonyl-[protein] + ADP + H(+)</text>
        <dbReference type="Rhea" id="RHEA:46608"/>
        <dbReference type="Rhea" id="RHEA-COMP:11060"/>
        <dbReference type="Rhea" id="RHEA-COMP:11605"/>
        <dbReference type="ChEBI" id="CHEBI:15378"/>
        <dbReference type="ChEBI" id="CHEBI:30013"/>
        <dbReference type="ChEBI" id="CHEBI:30616"/>
        <dbReference type="ChEBI" id="CHEBI:61977"/>
        <dbReference type="ChEBI" id="CHEBI:456216"/>
        <dbReference type="EC" id="2.7.11.1"/>
    </reaction>
</comment>
<feature type="region of interest" description="Disordered" evidence="11">
    <location>
        <begin position="1"/>
        <end position="20"/>
    </location>
</feature>
<evidence type="ECO:0000313" key="13">
    <source>
        <dbReference type="EMBL" id="AAS51124.1"/>
    </source>
</evidence>
<dbReference type="SUPFAM" id="SSF56112">
    <property type="entry name" value="Protein kinase-like (PK-like)"/>
    <property type="match status" value="1"/>
</dbReference>
<dbReference type="GO" id="GO:0005933">
    <property type="term" value="C:cellular bud"/>
    <property type="evidence" value="ECO:0007669"/>
    <property type="project" value="EnsemblFungi"/>
</dbReference>
<feature type="binding site" evidence="10">
    <location>
        <position position="54"/>
    </location>
    <ligand>
        <name>ATP</name>
        <dbReference type="ChEBI" id="CHEBI:30616"/>
    </ligand>
</feature>
<evidence type="ECO:0000256" key="6">
    <source>
        <dbReference type="ARBA" id="ARBA00022777"/>
    </source>
</evidence>
<evidence type="ECO:0000256" key="4">
    <source>
        <dbReference type="ARBA" id="ARBA00022679"/>
    </source>
</evidence>
<dbReference type="KEGG" id="ago:AGOS_ACL104C"/>
<dbReference type="FunFam" id="1.10.510.10:FF:000499">
    <property type="entry name" value="Serine/threonine-protein kinase KIC1"/>
    <property type="match status" value="1"/>
</dbReference>
<feature type="compositionally biased region" description="Low complexity" evidence="11">
    <location>
        <begin position="641"/>
        <end position="655"/>
    </location>
</feature>
<dbReference type="GeneID" id="4619420"/>
<dbReference type="EC" id="2.7.11.1" evidence="2"/>
<dbReference type="PROSITE" id="PS50011">
    <property type="entry name" value="PROTEIN_KINASE_DOM"/>
    <property type="match status" value="1"/>
</dbReference>
<feature type="compositionally biased region" description="Low complexity" evidence="11">
    <location>
        <begin position="837"/>
        <end position="855"/>
    </location>
</feature>
<reference evidence="13 14" key="1">
    <citation type="journal article" date="2004" name="Science">
        <title>The Ashbya gossypii genome as a tool for mapping the ancient Saccharomyces cerevisiae genome.</title>
        <authorList>
            <person name="Dietrich F.S."/>
            <person name="Voegeli S."/>
            <person name="Brachat S."/>
            <person name="Lerch A."/>
            <person name="Gates K."/>
            <person name="Steiner S."/>
            <person name="Mohr C."/>
            <person name="Pohlmann R."/>
            <person name="Luedi P."/>
            <person name="Choi S."/>
            <person name="Wing R.A."/>
            <person name="Flavier A."/>
            <person name="Gaffney T.D."/>
            <person name="Philippsen P."/>
        </authorList>
    </citation>
    <scope>NUCLEOTIDE SEQUENCE [LARGE SCALE GENOMIC DNA]</scope>
    <source>
        <strain evidence="14">ATCC 10895 / CBS 109.51 / FGSC 9923 / NRRL Y-1056</strain>
    </source>
</reference>
<feature type="region of interest" description="Disordered" evidence="11">
    <location>
        <begin position="818"/>
        <end position="862"/>
    </location>
</feature>
<protein>
    <recommendedName>
        <fullName evidence="2">non-specific serine/threonine protein kinase</fullName>
        <ecNumber evidence="2">2.7.11.1</ecNumber>
    </recommendedName>
</protein>
<evidence type="ECO:0000256" key="10">
    <source>
        <dbReference type="PROSITE-ProRule" id="PRU10141"/>
    </source>
</evidence>
<evidence type="ECO:0000256" key="7">
    <source>
        <dbReference type="ARBA" id="ARBA00022840"/>
    </source>
</evidence>
<dbReference type="GO" id="GO:0005737">
    <property type="term" value="C:cytoplasm"/>
    <property type="evidence" value="ECO:0000318"/>
    <property type="project" value="GO_Central"/>
</dbReference>
<organism evidence="13 14">
    <name type="scientific">Eremothecium gossypii (strain ATCC 10895 / CBS 109.51 / FGSC 9923 / NRRL Y-1056)</name>
    <name type="common">Yeast</name>
    <name type="synonym">Ashbya gossypii</name>
    <dbReference type="NCBI Taxonomy" id="284811"/>
    <lineage>
        <taxon>Eukaryota</taxon>
        <taxon>Fungi</taxon>
        <taxon>Dikarya</taxon>
        <taxon>Ascomycota</taxon>
        <taxon>Saccharomycotina</taxon>
        <taxon>Saccharomycetes</taxon>
        <taxon>Saccharomycetales</taxon>
        <taxon>Saccharomycetaceae</taxon>
        <taxon>Eremothecium</taxon>
    </lineage>
</organism>
<dbReference type="InParanoid" id="Q75CM3"/>
<dbReference type="STRING" id="284811.Q75CM3"/>
<evidence type="ECO:0000256" key="8">
    <source>
        <dbReference type="ARBA" id="ARBA00047899"/>
    </source>
</evidence>
<feature type="region of interest" description="Disordered" evidence="11">
    <location>
        <begin position="312"/>
        <end position="331"/>
    </location>
</feature>
<dbReference type="InterPro" id="IPR000719">
    <property type="entry name" value="Prot_kinase_dom"/>
</dbReference>
<dbReference type="GO" id="GO:0000131">
    <property type="term" value="C:incipient cellular bud site"/>
    <property type="evidence" value="ECO:0007669"/>
    <property type="project" value="EnsemblFungi"/>
</dbReference>
<keyword evidence="4" id="KW-0808">Transferase</keyword>
<evidence type="ECO:0000259" key="12">
    <source>
        <dbReference type="PROSITE" id="PS50011"/>
    </source>
</evidence>
<dbReference type="GO" id="GO:0043332">
    <property type="term" value="C:mating projection tip"/>
    <property type="evidence" value="ECO:0007669"/>
    <property type="project" value="EnsemblFungi"/>
</dbReference>
<accession>Q75CM3</accession>
<evidence type="ECO:0000256" key="3">
    <source>
        <dbReference type="ARBA" id="ARBA00022527"/>
    </source>
</evidence>